<gene>
    <name evidence="1" type="ORF">JX265_006912</name>
</gene>
<organism evidence="1 2">
    <name type="scientific">Neoarthrinium moseri</name>
    <dbReference type="NCBI Taxonomy" id="1658444"/>
    <lineage>
        <taxon>Eukaryota</taxon>
        <taxon>Fungi</taxon>
        <taxon>Dikarya</taxon>
        <taxon>Ascomycota</taxon>
        <taxon>Pezizomycotina</taxon>
        <taxon>Sordariomycetes</taxon>
        <taxon>Xylariomycetidae</taxon>
        <taxon>Amphisphaeriales</taxon>
        <taxon>Apiosporaceae</taxon>
        <taxon>Neoarthrinium</taxon>
    </lineage>
</organism>
<dbReference type="AlphaFoldDB" id="A0A9P9WL86"/>
<keyword evidence="2" id="KW-1185">Reference proteome</keyword>
<evidence type="ECO:0000313" key="1">
    <source>
        <dbReference type="EMBL" id="KAI1868933.1"/>
    </source>
</evidence>
<protein>
    <submittedName>
        <fullName evidence="1">Uncharacterized protein</fullName>
    </submittedName>
</protein>
<accession>A0A9P9WL86</accession>
<proteinExistence type="predicted"/>
<sequence>MALGCYAWGQAPASDDQSAASSRLRMIAGSLVAVKACRAWRTTCDKRYDVRAARPPSGSRHAVEGTEMTAGLRACERTEYSWGNKPYRVPETLRARDEEIGPRVEAFVL</sequence>
<dbReference type="EMBL" id="JAFIMR010000016">
    <property type="protein sequence ID" value="KAI1868933.1"/>
    <property type="molecule type" value="Genomic_DNA"/>
</dbReference>
<dbReference type="Proteomes" id="UP000829685">
    <property type="component" value="Unassembled WGS sequence"/>
</dbReference>
<reference evidence="1" key="1">
    <citation type="submission" date="2021-03" db="EMBL/GenBank/DDBJ databases">
        <title>Revisited historic fungal species revealed as producer of novel bioactive compounds through whole genome sequencing and comparative genomics.</title>
        <authorList>
            <person name="Vignolle G.A."/>
            <person name="Hochenegger N."/>
            <person name="Mach R.L."/>
            <person name="Mach-Aigner A.R."/>
            <person name="Javad Rahimi M."/>
            <person name="Salim K.A."/>
            <person name="Chan C.M."/>
            <person name="Lim L.B.L."/>
            <person name="Cai F."/>
            <person name="Druzhinina I.S."/>
            <person name="U'Ren J.M."/>
            <person name="Derntl C."/>
        </authorList>
    </citation>
    <scope>NUCLEOTIDE SEQUENCE</scope>
    <source>
        <strain evidence="1">TUCIM 5799</strain>
    </source>
</reference>
<evidence type="ECO:0000313" key="2">
    <source>
        <dbReference type="Proteomes" id="UP000829685"/>
    </source>
</evidence>
<comment type="caution">
    <text evidence="1">The sequence shown here is derived from an EMBL/GenBank/DDBJ whole genome shotgun (WGS) entry which is preliminary data.</text>
</comment>
<name>A0A9P9WL86_9PEZI</name>